<dbReference type="Gene3D" id="3.50.7.10">
    <property type="entry name" value="GroEL"/>
    <property type="match status" value="1"/>
</dbReference>
<keyword evidence="3" id="KW-0963">Cytoplasm</keyword>
<dbReference type="GO" id="GO:0005737">
    <property type="term" value="C:cytoplasm"/>
    <property type="evidence" value="ECO:0007669"/>
    <property type="project" value="UniProtKB-SubCell"/>
</dbReference>
<evidence type="ECO:0000313" key="8">
    <source>
        <dbReference type="EMBL" id="VEU33920.1"/>
    </source>
</evidence>
<dbReference type="GO" id="GO:0051082">
    <property type="term" value="F:unfolded protein binding"/>
    <property type="evidence" value="ECO:0007669"/>
    <property type="project" value="InterPro"/>
</dbReference>
<dbReference type="FunFam" id="3.50.7.10:FF:000004">
    <property type="entry name" value="T-complex protein 1 subunit zeta"/>
    <property type="match status" value="1"/>
</dbReference>
<evidence type="ECO:0008006" key="10">
    <source>
        <dbReference type="Google" id="ProtNLM"/>
    </source>
</evidence>
<dbReference type="Proteomes" id="UP000291116">
    <property type="component" value="Unassembled WGS sequence"/>
</dbReference>
<dbReference type="InterPro" id="IPR002423">
    <property type="entry name" value="Cpn60/GroEL/TCP-1"/>
</dbReference>
<dbReference type="PROSITE" id="PS00750">
    <property type="entry name" value="TCP1_1"/>
    <property type="match status" value="1"/>
</dbReference>
<dbReference type="InterPro" id="IPR027410">
    <property type="entry name" value="TCP-1-like_intermed_sf"/>
</dbReference>
<dbReference type="CDD" id="cd03342">
    <property type="entry name" value="TCP1_zeta"/>
    <property type="match status" value="1"/>
</dbReference>
<evidence type="ECO:0000256" key="6">
    <source>
        <dbReference type="ARBA" id="ARBA00023186"/>
    </source>
</evidence>
<dbReference type="InterPro" id="IPR012722">
    <property type="entry name" value="Chap_CCT_zeta"/>
</dbReference>
<dbReference type="SUPFAM" id="SSF52029">
    <property type="entry name" value="GroEL apical domain-like"/>
    <property type="match status" value="1"/>
</dbReference>
<evidence type="ECO:0000256" key="1">
    <source>
        <dbReference type="ARBA" id="ARBA00004496"/>
    </source>
</evidence>
<evidence type="ECO:0000256" key="2">
    <source>
        <dbReference type="ARBA" id="ARBA00008020"/>
    </source>
</evidence>
<dbReference type="GO" id="GO:0016887">
    <property type="term" value="F:ATP hydrolysis activity"/>
    <property type="evidence" value="ECO:0007669"/>
    <property type="project" value="InterPro"/>
</dbReference>
<keyword evidence="5 7" id="KW-0067">ATP-binding</keyword>
<evidence type="ECO:0000256" key="4">
    <source>
        <dbReference type="ARBA" id="ARBA00022741"/>
    </source>
</evidence>
<dbReference type="NCBIfam" id="TIGR02347">
    <property type="entry name" value="chap_CCT_zeta"/>
    <property type="match status" value="1"/>
</dbReference>
<comment type="subcellular location">
    <subcellularLocation>
        <location evidence="1">Cytoplasm</location>
    </subcellularLocation>
</comment>
<dbReference type="InterPro" id="IPR027413">
    <property type="entry name" value="GROEL-like_equatorial_sf"/>
</dbReference>
<keyword evidence="9" id="KW-1185">Reference proteome</keyword>
<dbReference type="Gene3D" id="1.10.560.10">
    <property type="entry name" value="GroEL-like equatorial domain"/>
    <property type="match status" value="1"/>
</dbReference>
<dbReference type="GO" id="GO:0005524">
    <property type="term" value="F:ATP binding"/>
    <property type="evidence" value="ECO:0007669"/>
    <property type="project" value="UniProtKB-KW"/>
</dbReference>
<accession>A0A448YVY4</accession>
<dbReference type="InterPro" id="IPR017998">
    <property type="entry name" value="Chaperone_TCP-1"/>
</dbReference>
<dbReference type="Gene3D" id="3.30.260.10">
    <property type="entry name" value="TCP-1-like chaperonin intermediate domain"/>
    <property type="match status" value="1"/>
</dbReference>
<evidence type="ECO:0000256" key="5">
    <source>
        <dbReference type="ARBA" id="ARBA00022840"/>
    </source>
</evidence>
<keyword evidence="4 7" id="KW-0547">Nucleotide-binding</keyword>
<keyword evidence="6 7" id="KW-0143">Chaperone</keyword>
<dbReference type="PANTHER" id="PTHR11353">
    <property type="entry name" value="CHAPERONIN"/>
    <property type="match status" value="1"/>
</dbReference>
<gene>
    <name evidence="8" type="ORF">PSNMU_V1.4_AUG-EV-PASAV3_0006500</name>
</gene>
<evidence type="ECO:0000256" key="3">
    <source>
        <dbReference type="ARBA" id="ARBA00022490"/>
    </source>
</evidence>
<comment type="similarity">
    <text evidence="2 7">Belongs to the TCP-1 chaperonin family.</text>
</comment>
<evidence type="ECO:0000313" key="9">
    <source>
        <dbReference type="Proteomes" id="UP000291116"/>
    </source>
</evidence>
<evidence type="ECO:0000256" key="7">
    <source>
        <dbReference type="RuleBase" id="RU004187"/>
    </source>
</evidence>
<dbReference type="SUPFAM" id="SSF54849">
    <property type="entry name" value="GroEL-intermediate domain like"/>
    <property type="match status" value="1"/>
</dbReference>
<name>A0A448YVY4_9STRA</name>
<sequence>MSQIRDVNPNAEIVSRVQARAVNVAAGVGLLNVLKSNLGPRGTLKLLVGGAGQLKLTKDGLVLLKEMQIQHPTAVLIARTATAQDDITGDGTTSTVLLCGELLRQADRHVSEGVHPRIVVEGLEKAREAALEYLNEIKTSFEAEAMIQDRDLMTSIAFTSLATKLDNDSSLKLSEALVSSVQCIYAGKDSPIDLSRIEIMPMPRSTNDSRFVNGIVLDHGARHPDMPDVLTNCRIMTLNTSLEYEKTETQSGFYYSSAEEREKLVESERKWLDERCRQIVDFKRSVCKDGESFVIINQKGVDPLSLDIFAKEGILCLRRAKRRNMERLTLACGGSPIHSLQDIDESQLGYAGKVSQITLGEEKYTFVEDCEKAESCTMLLQGPNEHSLNQAKDAIKDGLRALKNALEDNAVVAGAGAFEVATAWHLQKNVLPKVAGKAKLGVQTFCDALLVIPKTLAENSGLDVIDTLLKLQDEHSESGLLVGLDVKTGEAILPSDEGIWDNVRVKRQSLYLSTVLASQLLLVDEVMRAGKNMGKQPSPMDDN</sequence>
<dbReference type="Pfam" id="PF00118">
    <property type="entry name" value="Cpn60_TCP1"/>
    <property type="match status" value="1"/>
</dbReference>
<dbReference type="PROSITE" id="PS00995">
    <property type="entry name" value="TCP1_3"/>
    <property type="match status" value="1"/>
</dbReference>
<dbReference type="PRINTS" id="PR00304">
    <property type="entry name" value="TCOMPLEXTCP1"/>
</dbReference>
<dbReference type="GO" id="GO:0140662">
    <property type="term" value="F:ATP-dependent protein folding chaperone"/>
    <property type="evidence" value="ECO:0007669"/>
    <property type="project" value="InterPro"/>
</dbReference>
<dbReference type="InterPro" id="IPR027409">
    <property type="entry name" value="GroEL-like_apical_dom_sf"/>
</dbReference>
<dbReference type="AlphaFoldDB" id="A0A448YVY4"/>
<reference evidence="8 9" key="1">
    <citation type="submission" date="2019-01" db="EMBL/GenBank/DDBJ databases">
        <authorList>
            <person name="Ferrante I. M."/>
        </authorList>
    </citation>
    <scope>NUCLEOTIDE SEQUENCE [LARGE SCALE GENOMIC DNA]</scope>
    <source>
        <strain evidence="8 9">B856</strain>
    </source>
</reference>
<dbReference type="OrthoDB" id="10052040at2759"/>
<protein>
    <recommendedName>
        <fullName evidence="10">T-complex protein 1 subunit zeta</fullName>
    </recommendedName>
</protein>
<proteinExistence type="inferred from homology"/>
<dbReference type="FunFam" id="1.10.560.10:FF:000038">
    <property type="entry name" value="Chaperonin containing TCP1 subunit 6B"/>
    <property type="match status" value="1"/>
</dbReference>
<organism evidence="8 9">
    <name type="scientific">Pseudo-nitzschia multistriata</name>
    <dbReference type="NCBI Taxonomy" id="183589"/>
    <lineage>
        <taxon>Eukaryota</taxon>
        <taxon>Sar</taxon>
        <taxon>Stramenopiles</taxon>
        <taxon>Ochrophyta</taxon>
        <taxon>Bacillariophyta</taxon>
        <taxon>Bacillariophyceae</taxon>
        <taxon>Bacillariophycidae</taxon>
        <taxon>Bacillariales</taxon>
        <taxon>Bacillariaceae</taxon>
        <taxon>Pseudo-nitzschia</taxon>
    </lineage>
</organism>
<dbReference type="FunFam" id="1.10.560.10:FF:000058">
    <property type="entry name" value="T-complex protein 1 subunit zeta"/>
    <property type="match status" value="1"/>
</dbReference>
<dbReference type="EMBL" id="CAACVS010000015">
    <property type="protein sequence ID" value="VEU33920.1"/>
    <property type="molecule type" value="Genomic_DNA"/>
</dbReference>
<dbReference type="SUPFAM" id="SSF48592">
    <property type="entry name" value="GroEL equatorial domain-like"/>
    <property type="match status" value="1"/>
</dbReference>
<dbReference type="InterPro" id="IPR002194">
    <property type="entry name" value="Chaperonin_TCP-1_CS"/>
</dbReference>